<evidence type="ECO:0000313" key="4">
    <source>
        <dbReference type="EMBL" id="KAL3308408.1"/>
    </source>
</evidence>
<dbReference type="SUPFAM" id="SSF48056">
    <property type="entry name" value="Di-copper centre-containing domain"/>
    <property type="match status" value="1"/>
</dbReference>
<dbReference type="PANTHER" id="PTHR11474">
    <property type="entry name" value="TYROSINASE FAMILY MEMBER"/>
    <property type="match status" value="1"/>
</dbReference>
<keyword evidence="1" id="KW-0479">Metal-binding</keyword>
<protein>
    <recommendedName>
        <fullName evidence="3">Tyrosinase copper-binding domain-containing protein</fullName>
    </recommendedName>
</protein>
<evidence type="ECO:0000259" key="3">
    <source>
        <dbReference type="PROSITE" id="PS00497"/>
    </source>
</evidence>
<dbReference type="Pfam" id="PF00264">
    <property type="entry name" value="Tyrosinase"/>
    <property type="match status" value="1"/>
</dbReference>
<proteinExistence type="predicted"/>
<feature type="non-terminal residue" evidence="4">
    <location>
        <position position="323"/>
    </location>
</feature>
<feature type="domain" description="Tyrosinase copper-binding" evidence="3">
    <location>
        <begin position="198"/>
        <end position="215"/>
    </location>
</feature>
<sequence length="323" mass="37343">SFCALTHDARAFMPKVCFSNSTVNGGSGYCCPTPKGSKGACGGEGVGSCQPVFIQSDSIKQYGFFMQDDRFNWPSKFFNHVCKCEGNYFGFACNECYYGWTGEKCDKRVTYIRKNIMSFSPSEKEMFVNVVAQMPNVETEYLLPVEKDNLHSDPMRGMKWESTDLHYYIAALHRYASRPTLFEDPDKCQALGYVDNNHNVIGFITWHRKLMLFWESELRKIAIEMYNWKDFAIPYWDWIDADKCDPCTNDLVGAPGAWEDGIRRLHPDSPFYNWLEYCTTPKKVTSRCYGCHASYPDFAKLNRHYTQNSFPTSEDLEFTFSKK</sequence>
<evidence type="ECO:0000256" key="1">
    <source>
        <dbReference type="ARBA" id="ARBA00022723"/>
    </source>
</evidence>
<accession>A0ABD2PLK1</accession>
<comment type="caution">
    <text evidence="4">The sequence shown here is derived from an EMBL/GenBank/DDBJ whole genome shotgun (WGS) entry which is preliminary data.</text>
</comment>
<dbReference type="Proteomes" id="UP001626550">
    <property type="component" value="Unassembled WGS sequence"/>
</dbReference>
<dbReference type="AlphaFoldDB" id="A0ABD2PLK1"/>
<dbReference type="InterPro" id="IPR002227">
    <property type="entry name" value="Tyrosinase_Cu-bd"/>
</dbReference>
<organism evidence="4 5">
    <name type="scientific">Cichlidogyrus casuarinus</name>
    <dbReference type="NCBI Taxonomy" id="1844966"/>
    <lineage>
        <taxon>Eukaryota</taxon>
        <taxon>Metazoa</taxon>
        <taxon>Spiralia</taxon>
        <taxon>Lophotrochozoa</taxon>
        <taxon>Platyhelminthes</taxon>
        <taxon>Monogenea</taxon>
        <taxon>Monopisthocotylea</taxon>
        <taxon>Dactylogyridea</taxon>
        <taxon>Ancyrocephalidae</taxon>
        <taxon>Cichlidogyrus</taxon>
    </lineage>
</organism>
<dbReference type="EMBL" id="JBJKFK010005293">
    <property type="protein sequence ID" value="KAL3308408.1"/>
    <property type="molecule type" value="Genomic_DNA"/>
</dbReference>
<dbReference type="Gene3D" id="1.10.1280.10">
    <property type="entry name" value="Di-copper center containing domain from catechol oxidase"/>
    <property type="match status" value="1"/>
</dbReference>
<dbReference type="InterPro" id="IPR050316">
    <property type="entry name" value="Tyrosinase/Hemocyanin"/>
</dbReference>
<feature type="non-terminal residue" evidence="4">
    <location>
        <position position="1"/>
    </location>
</feature>
<dbReference type="InterPro" id="IPR008922">
    <property type="entry name" value="Di-copper_centre_dom_sf"/>
</dbReference>
<evidence type="ECO:0000256" key="2">
    <source>
        <dbReference type="ARBA" id="ARBA00023008"/>
    </source>
</evidence>
<dbReference type="PROSITE" id="PS00497">
    <property type="entry name" value="TYROSINASE_1"/>
    <property type="match status" value="1"/>
</dbReference>
<name>A0ABD2PLK1_9PLAT</name>
<dbReference type="GO" id="GO:0046872">
    <property type="term" value="F:metal ion binding"/>
    <property type="evidence" value="ECO:0007669"/>
    <property type="project" value="UniProtKB-KW"/>
</dbReference>
<dbReference type="PANTHER" id="PTHR11474:SF126">
    <property type="entry name" value="TYROSINASE-LIKE PROTEIN TYR-1-RELATED"/>
    <property type="match status" value="1"/>
</dbReference>
<evidence type="ECO:0000313" key="5">
    <source>
        <dbReference type="Proteomes" id="UP001626550"/>
    </source>
</evidence>
<reference evidence="4 5" key="1">
    <citation type="submission" date="2024-11" db="EMBL/GenBank/DDBJ databases">
        <title>Adaptive evolution of stress response genes in parasites aligns with host niche diversity.</title>
        <authorList>
            <person name="Hahn C."/>
            <person name="Resl P."/>
        </authorList>
    </citation>
    <scope>NUCLEOTIDE SEQUENCE [LARGE SCALE GENOMIC DNA]</scope>
    <source>
        <strain evidence="4">EGGRZ-B1_66</strain>
        <tissue evidence="4">Body</tissue>
    </source>
</reference>
<keyword evidence="5" id="KW-1185">Reference proteome</keyword>
<gene>
    <name evidence="4" type="ORF">Ciccas_013062</name>
</gene>
<keyword evidence="2" id="KW-0186">Copper</keyword>